<organism evidence="1 2">
    <name type="scientific">Paenibacillus shirakamiensis</name>
    <dbReference type="NCBI Taxonomy" id="1265935"/>
    <lineage>
        <taxon>Bacteria</taxon>
        <taxon>Bacillati</taxon>
        <taxon>Bacillota</taxon>
        <taxon>Bacilli</taxon>
        <taxon>Bacillales</taxon>
        <taxon>Paenibacillaceae</taxon>
        <taxon>Paenibacillus</taxon>
    </lineage>
</organism>
<sequence length="229" mass="25734">MNKHVFKSTRVSTHKIRRHSPNSTKNVFLNVPSASSATTFNPNSEITASVLQKIAIALLPFYRAIAFNRRFAQQWSEAVVSANLDQLRLLLASVAPFASRQGLGTNGIGYFISLEVGTFGDSYTNGVTIPPGSVQFYFPARIHRLVARDVLPLYTTLAVNQEYARALARAIRQHNQRLVHNLIRSRVRTRALQSVTIEEGGFALQFKYPSSKYVFRNLLTSDQFAFLEK</sequence>
<comment type="caution">
    <text evidence="1">The sequence shown here is derived from an EMBL/GenBank/DDBJ whole genome shotgun (WGS) entry which is preliminary data.</text>
</comment>
<dbReference type="RefSeq" id="WP_245338967.1">
    <property type="nucleotide sequence ID" value="NZ_JAGGLD010000001.1"/>
</dbReference>
<evidence type="ECO:0000313" key="1">
    <source>
        <dbReference type="EMBL" id="MBP2000250.1"/>
    </source>
</evidence>
<reference evidence="1 2" key="1">
    <citation type="submission" date="2021-03" db="EMBL/GenBank/DDBJ databases">
        <title>Genomic Encyclopedia of Type Strains, Phase IV (KMG-IV): sequencing the most valuable type-strain genomes for metagenomic binning, comparative biology and taxonomic classification.</title>
        <authorList>
            <person name="Goeker M."/>
        </authorList>
    </citation>
    <scope>NUCLEOTIDE SEQUENCE [LARGE SCALE GENOMIC DNA]</scope>
    <source>
        <strain evidence="1 2">DSM 26806</strain>
    </source>
</reference>
<proteinExistence type="predicted"/>
<name>A0ABS4JEW4_9BACL</name>
<protein>
    <submittedName>
        <fullName evidence="1">Uncharacterized protein</fullName>
    </submittedName>
</protein>
<evidence type="ECO:0000313" key="2">
    <source>
        <dbReference type="Proteomes" id="UP001519288"/>
    </source>
</evidence>
<dbReference type="Proteomes" id="UP001519288">
    <property type="component" value="Unassembled WGS sequence"/>
</dbReference>
<dbReference type="EMBL" id="JAGGLD010000001">
    <property type="protein sequence ID" value="MBP2000250.1"/>
    <property type="molecule type" value="Genomic_DNA"/>
</dbReference>
<keyword evidence="2" id="KW-1185">Reference proteome</keyword>
<accession>A0ABS4JEW4</accession>
<gene>
    <name evidence="1" type="ORF">J2Z69_001269</name>
</gene>